<dbReference type="Proteomes" id="UP000821866">
    <property type="component" value="Chromosome 1"/>
</dbReference>
<reference evidence="1" key="2">
    <citation type="submission" date="2021-09" db="EMBL/GenBank/DDBJ databases">
        <authorList>
            <person name="Jia N."/>
            <person name="Wang J."/>
            <person name="Shi W."/>
            <person name="Du L."/>
            <person name="Sun Y."/>
            <person name="Zhan W."/>
            <person name="Jiang J."/>
            <person name="Wang Q."/>
            <person name="Zhang B."/>
            <person name="Ji P."/>
            <person name="Sakyi L.B."/>
            <person name="Cui X."/>
            <person name="Yuan T."/>
            <person name="Jiang B."/>
            <person name="Yang W."/>
            <person name="Lam T.T.-Y."/>
            <person name="Chang Q."/>
            <person name="Ding S."/>
            <person name="Wang X."/>
            <person name="Zhu J."/>
            <person name="Ruan X."/>
            <person name="Zhao L."/>
            <person name="Wei J."/>
            <person name="Que T."/>
            <person name="Du C."/>
            <person name="Cheng J."/>
            <person name="Dai P."/>
            <person name="Han X."/>
            <person name="Huang E."/>
            <person name="Gao Y."/>
            <person name="Liu J."/>
            <person name="Shao H."/>
            <person name="Ye R."/>
            <person name="Li L."/>
            <person name="Wei W."/>
            <person name="Wang X."/>
            <person name="Wang C."/>
            <person name="Huo Q."/>
            <person name="Li W."/>
            <person name="Guo W."/>
            <person name="Chen H."/>
            <person name="Chen S."/>
            <person name="Zhou L."/>
            <person name="Zhou L."/>
            <person name="Ni X."/>
            <person name="Tian J."/>
            <person name="Zhou Y."/>
            <person name="Sheng Y."/>
            <person name="Liu T."/>
            <person name="Pan Y."/>
            <person name="Xia L."/>
            <person name="Li J."/>
            <person name="Zhao F."/>
            <person name="Cao W."/>
        </authorList>
    </citation>
    <scope>NUCLEOTIDE SEQUENCE</scope>
    <source>
        <strain evidence="1">Rmic-2018</strain>
        <tissue evidence="1">Larvae</tissue>
    </source>
</reference>
<proteinExistence type="predicted"/>
<organism evidence="1 2">
    <name type="scientific">Rhipicephalus microplus</name>
    <name type="common">Cattle tick</name>
    <name type="synonym">Boophilus microplus</name>
    <dbReference type="NCBI Taxonomy" id="6941"/>
    <lineage>
        <taxon>Eukaryota</taxon>
        <taxon>Metazoa</taxon>
        <taxon>Ecdysozoa</taxon>
        <taxon>Arthropoda</taxon>
        <taxon>Chelicerata</taxon>
        <taxon>Arachnida</taxon>
        <taxon>Acari</taxon>
        <taxon>Parasitiformes</taxon>
        <taxon>Ixodida</taxon>
        <taxon>Ixodoidea</taxon>
        <taxon>Ixodidae</taxon>
        <taxon>Rhipicephalinae</taxon>
        <taxon>Rhipicephalus</taxon>
        <taxon>Boophilus</taxon>
    </lineage>
</organism>
<dbReference type="AlphaFoldDB" id="A0A9J6F8Q8"/>
<dbReference type="EMBL" id="JABSTU010000001">
    <property type="protein sequence ID" value="KAH8042587.1"/>
    <property type="molecule type" value="Genomic_DNA"/>
</dbReference>
<accession>A0A9J6F8Q8</accession>
<protein>
    <submittedName>
        <fullName evidence="1">Uncharacterized protein</fullName>
    </submittedName>
</protein>
<name>A0A9J6F8Q8_RHIMP</name>
<comment type="caution">
    <text evidence="1">The sequence shown here is derived from an EMBL/GenBank/DDBJ whole genome shotgun (WGS) entry which is preliminary data.</text>
</comment>
<evidence type="ECO:0000313" key="2">
    <source>
        <dbReference type="Proteomes" id="UP000821866"/>
    </source>
</evidence>
<evidence type="ECO:0000313" key="1">
    <source>
        <dbReference type="EMBL" id="KAH8042587.1"/>
    </source>
</evidence>
<sequence length="276" mass="30964">MAYGCAKFFGLNGTDKSARTGTPCMSSFNRQTDLTPGVQKRRWREYCDRIEYTANCLWSRELTGLHAQRPTRPRQSGVVHSCSDVVLPDYVHNTLALGPKFAVDRERSAPELLSMVCSVAGRASEDSDKCISEGVDVLLRATLYKHRYERTRVIFEAAQMARQQVPCISKPSVALSKKELRFLEGRNEAESPLRLLPSARKEALRRVGCSRKKRVRPPPTERTPYAELDSQANAACCNTTTTTLDTHEESVCPTFHCRVAKLRRSGCIEAESTDYA</sequence>
<keyword evidence="2" id="KW-1185">Reference proteome</keyword>
<gene>
    <name evidence="1" type="ORF">HPB51_024808</name>
</gene>
<reference evidence="1" key="1">
    <citation type="journal article" date="2020" name="Cell">
        <title>Large-Scale Comparative Analyses of Tick Genomes Elucidate Their Genetic Diversity and Vector Capacities.</title>
        <authorList>
            <consortium name="Tick Genome and Microbiome Consortium (TIGMIC)"/>
            <person name="Jia N."/>
            <person name="Wang J."/>
            <person name="Shi W."/>
            <person name="Du L."/>
            <person name="Sun Y."/>
            <person name="Zhan W."/>
            <person name="Jiang J.F."/>
            <person name="Wang Q."/>
            <person name="Zhang B."/>
            <person name="Ji P."/>
            <person name="Bell-Sakyi L."/>
            <person name="Cui X.M."/>
            <person name="Yuan T.T."/>
            <person name="Jiang B.G."/>
            <person name="Yang W.F."/>
            <person name="Lam T.T."/>
            <person name="Chang Q.C."/>
            <person name="Ding S.J."/>
            <person name="Wang X.J."/>
            <person name="Zhu J.G."/>
            <person name="Ruan X.D."/>
            <person name="Zhao L."/>
            <person name="Wei J.T."/>
            <person name="Ye R.Z."/>
            <person name="Que T.C."/>
            <person name="Du C.H."/>
            <person name="Zhou Y.H."/>
            <person name="Cheng J.X."/>
            <person name="Dai P.F."/>
            <person name="Guo W.B."/>
            <person name="Han X.H."/>
            <person name="Huang E.J."/>
            <person name="Li L.F."/>
            <person name="Wei W."/>
            <person name="Gao Y.C."/>
            <person name="Liu J.Z."/>
            <person name="Shao H.Z."/>
            <person name="Wang X."/>
            <person name="Wang C.C."/>
            <person name="Yang T.C."/>
            <person name="Huo Q.B."/>
            <person name="Li W."/>
            <person name="Chen H.Y."/>
            <person name="Chen S.E."/>
            <person name="Zhou L.G."/>
            <person name="Ni X.B."/>
            <person name="Tian J.H."/>
            <person name="Sheng Y."/>
            <person name="Liu T."/>
            <person name="Pan Y.S."/>
            <person name="Xia L.Y."/>
            <person name="Li J."/>
            <person name="Zhao F."/>
            <person name="Cao W.C."/>
        </authorList>
    </citation>
    <scope>NUCLEOTIDE SEQUENCE</scope>
    <source>
        <strain evidence="1">Rmic-2018</strain>
    </source>
</reference>